<evidence type="ECO:0000313" key="1">
    <source>
        <dbReference type="EMBL" id="KAJ3473043.1"/>
    </source>
</evidence>
<accession>A0ACC1QFV6</accession>
<dbReference type="EMBL" id="JANAKD010002705">
    <property type="protein sequence ID" value="KAJ3473043.1"/>
    <property type="molecule type" value="Genomic_DNA"/>
</dbReference>
<proteinExistence type="predicted"/>
<dbReference type="Proteomes" id="UP001148737">
    <property type="component" value="Unassembled WGS sequence"/>
</dbReference>
<comment type="caution">
    <text evidence="1">The sequence shown here is derived from an EMBL/GenBank/DDBJ whole genome shotgun (WGS) entry which is preliminary data.</text>
</comment>
<evidence type="ECO:0000313" key="2">
    <source>
        <dbReference type="Proteomes" id="UP001148737"/>
    </source>
</evidence>
<organism evidence="1 2">
    <name type="scientific">Lecanicillium saksenae</name>
    <dbReference type="NCBI Taxonomy" id="468837"/>
    <lineage>
        <taxon>Eukaryota</taxon>
        <taxon>Fungi</taxon>
        <taxon>Dikarya</taxon>
        <taxon>Ascomycota</taxon>
        <taxon>Pezizomycotina</taxon>
        <taxon>Sordariomycetes</taxon>
        <taxon>Hypocreomycetidae</taxon>
        <taxon>Hypocreales</taxon>
        <taxon>Cordycipitaceae</taxon>
        <taxon>Lecanicillium</taxon>
    </lineage>
</organism>
<keyword evidence="2" id="KW-1185">Reference proteome</keyword>
<sequence length="111" mass="12952">MTKKRQNNGRNCKGRGHIKSIRCSHCTRCTPKDKAIKRFRIRNIVDSSSIGDIYEASAYPEYTLPKTYIKQQYCVSCAIHLGIVGVRSRENRRDRSPPRLHFDKEARRIML</sequence>
<protein>
    <submittedName>
        <fullName evidence="1">Uncharacterized protein</fullName>
    </submittedName>
</protein>
<name>A0ACC1QFV6_9HYPO</name>
<gene>
    <name evidence="1" type="ORF">NLG97_g10550</name>
</gene>
<reference evidence="1" key="1">
    <citation type="submission" date="2022-07" db="EMBL/GenBank/DDBJ databases">
        <title>Genome Sequence of Lecanicillium saksenae.</title>
        <authorList>
            <person name="Buettner E."/>
        </authorList>
    </citation>
    <scope>NUCLEOTIDE SEQUENCE</scope>
    <source>
        <strain evidence="1">VT-O1</strain>
    </source>
</reference>